<dbReference type="PRINTS" id="PR00014">
    <property type="entry name" value="FNTYPEIII"/>
</dbReference>
<keyword evidence="9" id="KW-1185">Reference proteome</keyword>
<dbReference type="Pfam" id="PF00069">
    <property type="entry name" value="Pkinase"/>
    <property type="match status" value="1"/>
</dbReference>
<feature type="domain" description="Fibronectin type-III" evidence="7">
    <location>
        <begin position="199"/>
        <end position="288"/>
    </location>
</feature>
<evidence type="ECO:0000313" key="8">
    <source>
        <dbReference type="Ensembl" id="ENSSCAP00000022697.1"/>
    </source>
</evidence>
<accession>A0A8C9UHR2</accession>
<organism evidence="8 9">
    <name type="scientific">Serinus canaria</name>
    <name type="common">Island canary</name>
    <name type="synonym">Fringilla canaria</name>
    <dbReference type="NCBI Taxonomy" id="9135"/>
    <lineage>
        <taxon>Eukaryota</taxon>
        <taxon>Metazoa</taxon>
        <taxon>Chordata</taxon>
        <taxon>Craniata</taxon>
        <taxon>Vertebrata</taxon>
        <taxon>Euteleostomi</taxon>
        <taxon>Archelosauria</taxon>
        <taxon>Archosauria</taxon>
        <taxon>Dinosauria</taxon>
        <taxon>Saurischia</taxon>
        <taxon>Theropoda</taxon>
        <taxon>Coelurosauria</taxon>
        <taxon>Aves</taxon>
        <taxon>Neognathae</taxon>
        <taxon>Neoaves</taxon>
        <taxon>Telluraves</taxon>
        <taxon>Australaves</taxon>
        <taxon>Passeriformes</taxon>
        <taxon>Passeroidea</taxon>
        <taxon>Fringillidae</taxon>
        <taxon>Carduelinae</taxon>
        <taxon>Serinus</taxon>
    </lineage>
</organism>
<feature type="domain" description="Ig-like" evidence="6">
    <location>
        <begin position="595"/>
        <end position="683"/>
    </location>
</feature>
<keyword evidence="2" id="KW-0677">Repeat</keyword>
<dbReference type="InterPro" id="IPR050964">
    <property type="entry name" value="Striated_Muscle_Regulatory"/>
</dbReference>
<protein>
    <recommendedName>
        <fullName evidence="10">Titin</fullName>
    </recommendedName>
</protein>
<dbReference type="Gene3D" id="2.60.40.10">
    <property type="entry name" value="Immunoglobulins"/>
    <property type="match status" value="8"/>
</dbReference>
<dbReference type="Proteomes" id="UP000694409">
    <property type="component" value="Unassembled WGS sequence"/>
</dbReference>
<dbReference type="InterPro" id="IPR003961">
    <property type="entry name" value="FN3_dom"/>
</dbReference>
<dbReference type="InterPro" id="IPR008271">
    <property type="entry name" value="Ser/Thr_kinase_AS"/>
</dbReference>
<dbReference type="CDD" id="cd00063">
    <property type="entry name" value="FN3"/>
    <property type="match status" value="4"/>
</dbReference>
<feature type="domain" description="Ig-like" evidence="6">
    <location>
        <begin position="716"/>
        <end position="794"/>
    </location>
</feature>
<dbReference type="SUPFAM" id="SSF48726">
    <property type="entry name" value="Immunoglobulin"/>
    <property type="match status" value="4"/>
</dbReference>
<dbReference type="SUPFAM" id="SSF56112">
    <property type="entry name" value="Protein kinase-like (PK-like)"/>
    <property type="match status" value="1"/>
</dbReference>
<dbReference type="Pfam" id="PF00041">
    <property type="entry name" value="fn3"/>
    <property type="match status" value="4"/>
</dbReference>
<dbReference type="SUPFAM" id="SSF49265">
    <property type="entry name" value="Fibronectin type III"/>
    <property type="match status" value="2"/>
</dbReference>
<feature type="domain" description="Protein kinase" evidence="5">
    <location>
        <begin position="363"/>
        <end position="717"/>
    </location>
</feature>
<evidence type="ECO:0000259" key="6">
    <source>
        <dbReference type="PROSITE" id="PS50835"/>
    </source>
</evidence>
<evidence type="ECO:0000259" key="5">
    <source>
        <dbReference type="PROSITE" id="PS50011"/>
    </source>
</evidence>
<dbReference type="AlphaFoldDB" id="A0A8C9UHR2"/>
<evidence type="ECO:0000259" key="7">
    <source>
        <dbReference type="PROSITE" id="PS50853"/>
    </source>
</evidence>
<proteinExistence type="inferred from homology"/>
<evidence type="ECO:0000313" key="9">
    <source>
        <dbReference type="Proteomes" id="UP000694409"/>
    </source>
</evidence>
<evidence type="ECO:0000256" key="3">
    <source>
        <dbReference type="ARBA" id="ARBA00023319"/>
    </source>
</evidence>
<reference evidence="8" key="2">
    <citation type="submission" date="2025-09" db="UniProtKB">
        <authorList>
            <consortium name="Ensembl"/>
        </authorList>
    </citation>
    <scope>IDENTIFICATION</scope>
</reference>
<dbReference type="SMART" id="SM00409">
    <property type="entry name" value="IG"/>
    <property type="match status" value="4"/>
</dbReference>
<dbReference type="GO" id="GO:0005524">
    <property type="term" value="F:ATP binding"/>
    <property type="evidence" value="ECO:0007669"/>
    <property type="project" value="InterPro"/>
</dbReference>
<dbReference type="FunFam" id="2.60.40.10:FF:001477">
    <property type="entry name" value="Titin b"/>
    <property type="match status" value="1"/>
</dbReference>
<dbReference type="InterPro" id="IPR003598">
    <property type="entry name" value="Ig_sub2"/>
</dbReference>
<dbReference type="InterPro" id="IPR013783">
    <property type="entry name" value="Ig-like_fold"/>
</dbReference>
<dbReference type="InterPro" id="IPR036179">
    <property type="entry name" value="Ig-like_dom_sf"/>
</dbReference>
<dbReference type="PROSITE" id="PS50835">
    <property type="entry name" value="IG_LIKE"/>
    <property type="match status" value="4"/>
</dbReference>
<dbReference type="FunFam" id="2.60.40.10:FF:000003">
    <property type="entry name" value="Titin isoform E"/>
    <property type="match status" value="1"/>
</dbReference>
<dbReference type="FunFam" id="2.60.40.10:FF:000112">
    <property type="entry name" value="Titin a"/>
    <property type="match status" value="1"/>
</dbReference>
<keyword evidence="3" id="KW-0393">Immunoglobulin domain</keyword>
<feature type="domain" description="Fibronectin type-III" evidence="7">
    <location>
        <begin position="103"/>
        <end position="198"/>
    </location>
</feature>
<dbReference type="FunFam" id="2.60.40.10:FF:001345">
    <property type="entry name" value="titin isoform X1"/>
    <property type="match status" value="1"/>
</dbReference>
<dbReference type="PROSITE" id="PS50011">
    <property type="entry name" value="PROTEIN_KINASE_DOM"/>
    <property type="match status" value="1"/>
</dbReference>
<dbReference type="SMART" id="SM00220">
    <property type="entry name" value="S_TKc"/>
    <property type="match status" value="1"/>
</dbReference>
<dbReference type="FunFam" id="2.60.40.10:FF:000867">
    <property type="entry name" value="Titin a"/>
    <property type="match status" value="1"/>
</dbReference>
<dbReference type="PROSITE" id="PS50853">
    <property type="entry name" value="FN3"/>
    <property type="match status" value="4"/>
</dbReference>
<dbReference type="GeneTree" id="ENSGT01150000286978"/>
<feature type="domain" description="Ig-like" evidence="6">
    <location>
        <begin position="392"/>
        <end position="482"/>
    </location>
</feature>
<feature type="domain" description="Ig-like" evidence="6">
    <location>
        <begin position="827"/>
        <end position="916"/>
    </location>
</feature>
<dbReference type="PROSITE" id="PS00108">
    <property type="entry name" value="PROTEIN_KINASE_ST"/>
    <property type="match status" value="1"/>
</dbReference>
<dbReference type="SMART" id="SM00060">
    <property type="entry name" value="FN3"/>
    <property type="match status" value="4"/>
</dbReference>
<evidence type="ECO:0000256" key="4">
    <source>
        <dbReference type="SAM" id="MobiDB-lite"/>
    </source>
</evidence>
<dbReference type="CDD" id="cd05747">
    <property type="entry name" value="IgI_Titin_like"/>
    <property type="match status" value="1"/>
</dbReference>
<dbReference type="InterPro" id="IPR003599">
    <property type="entry name" value="Ig_sub"/>
</dbReference>
<feature type="region of interest" description="Disordered" evidence="4">
    <location>
        <begin position="925"/>
        <end position="945"/>
    </location>
</feature>
<dbReference type="PANTHER" id="PTHR13817">
    <property type="entry name" value="TITIN"/>
    <property type="match status" value="1"/>
</dbReference>
<dbReference type="InterPro" id="IPR000719">
    <property type="entry name" value="Prot_kinase_dom"/>
</dbReference>
<dbReference type="Gene3D" id="1.10.510.10">
    <property type="entry name" value="Transferase(Phosphotransferase) domain 1"/>
    <property type="match status" value="1"/>
</dbReference>
<dbReference type="GO" id="GO:0004672">
    <property type="term" value="F:protein kinase activity"/>
    <property type="evidence" value="ECO:0007669"/>
    <property type="project" value="InterPro"/>
</dbReference>
<dbReference type="InterPro" id="IPR036116">
    <property type="entry name" value="FN3_sf"/>
</dbReference>
<feature type="domain" description="Fibronectin type-III" evidence="7">
    <location>
        <begin position="291"/>
        <end position="386"/>
    </location>
</feature>
<dbReference type="PANTHER" id="PTHR13817:SF166">
    <property type="entry name" value="NEURONAL IGCAM-RELATED"/>
    <property type="match status" value="1"/>
</dbReference>
<reference evidence="8" key="1">
    <citation type="submission" date="2025-08" db="UniProtKB">
        <authorList>
            <consortium name="Ensembl"/>
        </authorList>
    </citation>
    <scope>IDENTIFICATION</scope>
</reference>
<dbReference type="InterPro" id="IPR007110">
    <property type="entry name" value="Ig-like_dom"/>
</dbReference>
<dbReference type="InterPro" id="IPR011009">
    <property type="entry name" value="Kinase-like_dom_sf"/>
</dbReference>
<name>A0A8C9UHR2_SERCA</name>
<dbReference type="FunFam" id="2.60.40.10:FF:000983">
    <property type="entry name" value="titin isoform X1"/>
    <property type="match status" value="1"/>
</dbReference>
<evidence type="ECO:0008006" key="10">
    <source>
        <dbReference type="Google" id="ProtNLM"/>
    </source>
</evidence>
<dbReference type="SMART" id="SM00408">
    <property type="entry name" value="IGc2"/>
    <property type="match status" value="3"/>
</dbReference>
<sequence>MVPQKLEVIDTTKSTVTLAWEKPLHDGGSRLTGYVIEASKAGTERWLKVVTLKPTVYEHTIISLNEGEQYLFRVRAQNQKGVSEPREIVTAVTVQDRKDKPSQPGEIEITSIFKDSITLEWERPESDGGKEILGYWVEYRQSGESTWKKCNKERIKDRQFTVGGLLEATEYEFRVFAENQTGLSRPRRTAMAVKTKLTCKQKYIVTFANSVVISWKPPEDDGGVMITNYIIEKREAKEGAEWQLVSSSISGTTCRIVNLTENAGYYFRVSAQNMYGISEALEVSSVVFIKSLTLPQPKPAYPDSCVVSWKPPASDGGAKIRTYYLEKREKKQNKWISVTTDEIRETVYSVKDLIEGLEYEFRVKCENLGGESEWSEISEPVIPKSDVPIKAPHFKEELRNLNVKFQANATFVCKVTGHPKPIVKWYRQGKEIMPDGEKIKIQEFKGGYYQLVITNVTDDDATVYQVRATNQGGSVSGTASLDVEEFLHRHSIGHFDIKPDNIIYFTRRSSVIKIVEFGQARQLRPGDSFRLQFTSPEYYAPEVHHHDMVSTATDMWSKEWNTVVSVARISCGGAIRSQKGITVAKVKVAPIDIGPIAGQIKHNVAEEGGHAKYVCTIENYDESTQVTWYFGMRQLESNEKYEIKYEDGVATMYVKDVSKSDDGTYRCKVVNDYGEDSSYAELFVKGVREISEHYRCRTVRKVKRRVDTMRLLEHPPEFTLPLYNRTAYVGENVRFGVTITVHPEPRLTWYKSGQKIKPGDDDRKYTFESDKGLYQLVINNVKSEVSSTRESLLSYEHYAASEEKVTAAEKKSLEERTSHKAFKSTLPATILTKPRSITVSEGETARFSCDVDGEPAPTITWLRAGQPIVSSRRFQVTRTQYKSTFEISSVQISDEGSYTVVVENSEGRQEAHFTLTIQRTKIPEKTVTSPPRIKSPEPLHPASTSPAQLCTALKQVLSADESLMSKNRI</sequence>
<comment type="similarity">
    <text evidence="1">Belongs to the protein kinase superfamily. CAMK Ser/Thr protein kinase family.</text>
</comment>
<dbReference type="InterPro" id="IPR013098">
    <property type="entry name" value="Ig_I-set"/>
</dbReference>
<dbReference type="Ensembl" id="ENSSCAT00000025278.1">
    <property type="protein sequence ID" value="ENSSCAP00000022697.1"/>
    <property type="gene ID" value="ENSSCAG00000016286.1"/>
</dbReference>
<feature type="domain" description="Fibronectin type-III" evidence="7">
    <location>
        <begin position="2"/>
        <end position="96"/>
    </location>
</feature>
<dbReference type="FunFam" id="2.60.40.10:FF:001399">
    <property type="entry name" value="Titin a"/>
    <property type="match status" value="1"/>
</dbReference>
<evidence type="ECO:0000256" key="2">
    <source>
        <dbReference type="ARBA" id="ARBA00022737"/>
    </source>
</evidence>
<evidence type="ECO:0000256" key="1">
    <source>
        <dbReference type="ARBA" id="ARBA00006692"/>
    </source>
</evidence>
<dbReference type="Pfam" id="PF07679">
    <property type="entry name" value="I-set"/>
    <property type="match status" value="4"/>
</dbReference>
<dbReference type="FunFam" id="2.60.40.10:FF:000127">
    <property type="entry name" value="titin isoform X1"/>
    <property type="match status" value="1"/>
</dbReference>